<dbReference type="GO" id="GO:0016763">
    <property type="term" value="F:pentosyltransferase activity"/>
    <property type="evidence" value="ECO:0007669"/>
    <property type="project" value="TreeGrafter"/>
</dbReference>
<dbReference type="PANTHER" id="PTHR33908:SF11">
    <property type="entry name" value="MEMBRANE PROTEIN"/>
    <property type="match status" value="1"/>
</dbReference>
<dbReference type="PANTHER" id="PTHR33908">
    <property type="entry name" value="MANNOSYLTRANSFERASE YKCB-RELATED"/>
    <property type="match status" value="1"/>
</dbReference>
<feature type="transmembrane region" description="Helical" evidence="8">
    <location>
        <begin position="234"/>
        <end position="256"/>
    </location>
</feature>
<evidence type="ECO:0000256" key="4">
    <source>
        <dbReference type="ARBA" id="ARBA00022679"/>
    </source>
</evidence>
<evidence type="ECO:0000256" key="5">
    <source>
        <dbReference type="ARBA" id="ARBA00022692"/>
    </source>
</evidence>
<feature type="transmembrane region" description="Helical" evidence="8">
    <location>
        <begin position="193"/>
        <end position="222"/>
    </location>
</feature>
<name>A0A2M7XF43_9BACT</name>
<dbReference type="GO" id="GO:0006493">
    <property type="term" value="P:protein O-linked glycosylation"/>
    <property type="evidence" value="ECO:0007669"/>
    <property type="project" value="InterPro"/>
</dbReference>
<dbReference type="InterPro" id="IPR050297">
    <property type="entry name" value="LipidA_mod_glycosyltrf_83"/>
</dbReference>
<dbReference type="AlphaFoldDB" id="A0A2M7XF43"/>
<comment type="caution">
    <text evidence="10">The sequence shown here is derived from an EMBL/GenBank/DDBJ whole genome shotgun (WGS) entry which is preliminary data.</text>
</comment>
<dbReference type="EMBL" id="PFWT01000009">
    <property type="protein sequence ID" value="PJA46499.1"/>
    <property type="molecule type" value="Genomic_DNA"/>
</dbReference>
<feature type="domain" description="ArnT-like N-terminal" evidence="9">
    <location>
        <begin position="107"/>
        <end position="219"/>
    </location>
</feature>
<dbReference type="InterPro" id="IPR003342">
    <property type="entry name" value="ArnT-like_N"/>
</dbReference>
<dbReference type="GO" id="GO:0005886">
    <property type="term" value="C:plasma membrane"/>
    <property type="evidence" value="ECO:0007669"/>
    <property type="project" value="UniProtKB-SubCell"/>
</dbReference>
<keyword evidence="2" id="KW-1003">Cell membrane</keyword>
<organism evidence="10 11">
    <name type="scientific">Candidatus Uhrbacteria bacterium CG_4_9_14_3_um_filter_41_35</name>
    <dbReference type="NCBI Taxonomy" id="1975034"/>
    <lineage>
        <taxon>Bacteria</taxon>
        <taxon>Candidatus Uhriibacteriota</taxon>
    </lineage>
</organism>
<dbReference type="GO" id="GO:0009103">
    <property type="term" value="P:lipopolysaccharide biosynthetic process"/>
    <property type="evidence" value="ECO:0007669"/>
    <property type="project" value="UniProtKB-ARBA"/>
</dbReference>
<feature type="transmembrane region" description="Helical" evidence="8">
    <location>
        <begin position="23"/>
        <end position="41"/>
    </location>
</feature>
<evidence type="ECO:0000256" key="8">
    <source>
        <dbReference type="SAM" id="Phobius"/>
    </source>
</evidence>
<keyword evidence="6 8" id="KW-1133">Transmembrane helix</keyword>
<feature type="transmembrane region" description="Helical" evidence="8">
    <location>
        <begin position="373"/>
        <end position="392"/>
    </location>
</feature>
<keyword evidence="5 8" id="KW-0812">Transmembrane</keyword>
<feature type="transmembrane region" description="Helical" evidence="8">
    <location>
        <begin position="319"/>
        <end position="336"/>
    </location>
</feature>
<dbReference type="Proteomes" id="UP000231263">
    <property type="component" value="Unassembled WGS sequence"/>
</dbReference>
<feature type="transmembrane region" description="Helical" evidence="8">
    <location>
        <begin position="342"/>
        <end position="361"/>
    </location>
</feature>
<feature type="transmembrane region" description="Helical" evidence="8">
    <location>
        <begin position="170"/>
        <end position="187"/>
    </location>
</feature>
<feature type="transmembrane region" description="Helical" evidence="8">
    <location>
        <begin position="119"/>
        <end position="137"/>
    </location>
</feature>
<evidence type="ECO:0000256" key="2">
    <source>
        <dbReference type="ARBA" id="ARBA00022475"/>
    </source>
</evidence>
<evidence type="ECO:0000256" key="7">
    <source>
        <dbReference type="ARBA" id="ARBA00023136"/>
    </source>
</evidence>
<comment type="subcellular location">
    <subcellularLocation>
        <location evidence="1">Cell membrane</location>
        <topology evidence="1">Multi-pass membrane protein</topology>
    </subcellularLocation>
</comment>
<protein>
    <recommendedName>
        <fullName evidence="9">ArnT-like N-terminal domain-containing protein</fullName>
    </recommendedName>
</protein>
<evidence type="ECO:0000313" key="11">
    <source>
        <dbReference type="Proteomes" id="UP000231263"/>
    </source>
</evidence>
<reference evidence="11" key="1">
    <citation type="submission" date="2017-09" db="EMBL/GenBank/DDBJ databases">
        <title>Depth-based differentiation of microbial function through sediment-hosted aquifers and enrichment of novel symbionts in the deep terrestrial subsurface.</title>
        <authorList>
            <person name="Probst A.J."/>
            <person name="Ladd B."/>
            <person name="Jarett J.K."/>
            <person name="Geller-Mcgrath D.E."/>
            <person name="Sieber C.M.K."/>
            <person name="Emerson J.B."/>
            <person name="Anantharaman K."/>
            <person name="Thomas B.C."/>
            <person name="Malmstrom R."/>
            <person name="Stieglmeier M."/>
            <person name="Klingl A."/>
            <person name="Woyke T."/>
            <person name="Ryan C.M."/>
            <person name="Banfield J.F."/>
        </authorList>
    </citation>
    <scope>NUCLEOTIDE SEQUENCE [LARGE SCALE GENOMIC DNA]</scope>
</reference>
<keyword evidence="7 8" id="KW-0472">Membrane</keyword>
<evidence type="ECO:0000256" key="6">
    <source>
        <dbReference type="ARBA" id="ARBA00022989"/>
    </source>
</evidence>
<feature type="transmembrane region" description="Helical" evidence="8">
    <location>
        <begin position="143"/>
        <end position="163"/>
    </location>
</feature>
<gene>
    <name evidence="10" type="ORF">CO173_01915</name>
</gene>
<sequence>MITFEKIINQFSSKITRKLQKKLFTGLVLASVVVLHIFLITQNISDLFLRYNEDNNALYSIAAQNLVSDGALHLKFGLVTGKIIEGAELQYYTHHPSFFVLPTALVYAIFGVSELTTRLAPIIFSVMSVVLMFLLVLETRKKLLLAFFAGFVMATAPALAFYGKMLDPEIFVIFFSLLSIYLFYLRKRIENQYLSYALLGVILLGTTMGWHFYFTGFVIWLAIISEKQYPNRKLFTFGLPLLVLVTVTLQVGQFWLLGGESGVAGFLDAGALRTEGVAWSVWSRKMLTIGQYEYSAVAIFVASAWAIFSASLSIKRREFSISAILLLIPLLIMVIFREWMMHFYSLMYFAPFIALALAEVLNISYEVLKKISGSKLIAGLVVFYLLLGQYFFTTQALAFFKTAFSVDESTVETLKSLKSAKTQDIICYGESSSGQVVDAIYGFYLDARMYNFKNCVNENKANLAVIGNPQISNFENRVYEEYQKIGYTMLGCGGKICVLGLTPLETLQNNQENEQ</sequence>
<proteinExistence type="predicted"/>
<feature type="transmembrane region" description="Helical" evidence="8">
    <location>
        <begin position="294"/>
        <end position="312"/>
    </location>
</feature>
<evidence type="ECO:0000256" key="3">
    <source>
        <dbReference type="ARBA" id="ARBA00022676"/>
    </source>
</evidence>
<dbReference type="GO" id="GO:0000030">
    <property type="term" value="F:mannosyltransferase activity"/>
    <property type="evidence" value="ECO:0007669"/>
    <property type="project" value="InterPro"/>
</dbReference>
<evidence type="ECO:0000313" key="10">
    <source>
        <dbReference type="EMBL" id="PJA46499.1"/>
    </source>
</evidence>
<evidence type="ECO:0000256" key="1">
    <source>
        <dbReference type="ARBA" id="ARBA00004651"/>
    </source>
</evidence>
<dbReference type="Pfam" id="PF02366">
    <property type="entry name" value="PMT"/>
    <property type="match status" value="1"/>
</dbReference>
<keyword evidence="3" id="KW-0328">Glycosyltransferase</keyword>
<evidence type="ECO:0000259" key="9">
    <source>
        <dbReference type="Pfam" id="PF02366"/>
    </source>
</evidence>
<keyword evidence="4" id="KW-0808">Transferase</keyword>
<accession>A0A2M7XF43</accession>